<name>A0A9W4E5P5_9ACTN</name>
<protein>
    <submittedName>
        <fullName evidence="3">Uncharacterized protein</fullName>
    </submittedName>
</protein>
<feature type="transmembrane region" description="Helical" evidence="2">
    <location>
        <begin position="420"/>
        <end position="441"/>
    </location>
</feature>
<dbReference type="Proteomes" id="UP001153328">
    <property type="component" value="Unassembled WGS sequence"/>
</dbReference>
<feature type="transmembrane region" description="Helical" evidence="2">
    <location>
        <begin position="345"/>
        <end position="362"/>
    </location>
</feature>
<feature type="region of interest" description="Disordered" evidence="1">
    <location>
        <begin position="41"/>
        <end position="145"/>
    </location>
</feature>
<keyword evidence="2" id="KW-0472">Membrane</keyword>
<keyword evidence="4" id="KW-1185">Reference proteome</keyword>
<sequence length="446" mass="44706">MSDHGAYEYGDGYGAGRGHDEQGYGGAAAPYGADGTYVPEPLHAAPPVQQGQDTGYGAPPAGDDWSGHAPAQDGQAYGAPAPAAGDGWGATPPAAHPWTAPQEYPQAGWEPASPQPPYPPGAAAYEAQGAPWQQQQQQQQAHAYADPHTYADPQAYPAEQRAAEHTAVLPVVGDEPAAQPGGRAARRAGARTAPVRPDGRTGSPIIAPGIQPAALTAALGLLLAGGAALGKPGLTVFLVLLQAVTAAGWFRLNGMWPARQGIVLAFLAGVTADVAMLAADGDHAPEVLVGTLGVWLLLVLVLQLRHHGSADERLSSLTATSASTLITVLACGYLAAAVSDAGKDAVVVGAVAVAAATLVRALPLPGEPLSLAAALLAAAATGAATHGDLASGDGILLAVCCGACALVGLRVASYDFPSRFVHFTAGVALPLTAAAPVVYALGRALT</sequence>
<dbReference type="AlphaFoldDB" id="A0A9W4E5P5"/>
<evidence type="ECO:0000313" key="3">
    <source>
        <dbReference type="EMBL" id="CAG7616567.1"/>
    </source>
</evidence>
<gene>
    <name evidence="3" type="ORF">SBRY_110201</name>
</gene>
<feature type="compositionally biased region" description="Low complexity" evidence="1">
    <location>
        <begin position="69"/>
        <end position="101"/>
    </location>
</feature>
<keyword evidence="2" id="KW-0812">Transmembrane</keyword>
<feature type="compositionally biased region" description="Low complexity" evidence="1">
    <location>
        <begin position="121"/>
        <end position="140"/>
    </location>
</feature>
<feature type="transmembrane region" description="Helical" evidence="2">
    <location>
        <begin position="262"/>
        <end position="281"/>
    </location>
</feature>
<dbReference type="EMBL" id="CAJVAX010000003">
    <property type="protein sequence ID" value="CAG7616567.1"/>
    <property type="molecule type" value="Genomic_DNA"/>
</dbReference>
<feature type="transmembrane region" description="Helical" evidence="2">
    <location>
        <begin position="395"/>
        <end position="413"/>
    </location>
</feature>
<organism evidence="3 4">
    <name type="scientific">Actinacidiphila bryophytorum</name>
    <dbReference type="NCBI Taxonomy" id="1436133"/>
    <lineage>
        <taxon>Bacteria</taxon>
        <taxon>Bacillati</taxon>
        <taxon>Actinomycetota</taxon>
        <taxon>Actinomycetes</taxon>
        <taxon>Kitasatosporales</taxon>
        <taxon>Streptomycetaceae</taxon>
        <taxon>Actinacidiphila</taxon>
    </lineage>
</organism>
<dbReference type="RefSeq" id="WP_205048405.1">
    <property type="nucleotide sequence ID" value="NZ_CAJVAX010000003.1"/>
</dbReference>
<accession>A0A9W4E5P5</accession>
<evidence type="ECO:0000256" key="1">
    <source>
        <dbReference type="SAM" id="MobiDB-lite"/>
    </source>
</evidence>
<feature type="transmembrane region" description="Helical" evidence="2">
    <location>
        <begin position="287"/>
        <end position="304"/>
    </location>
</feature>
<comment type="caution">
    <text evidence="3">The sequence shown here is derived from an EMBL/GenBank/DDBJ whole genome shotgun (WGS) entry which is preliminary data.</text>
</comment>
<proteinExistence type="predicted"/>
<keyword evidence="2" id="KW-1133">Transmembrane helix</keyword>
<feature type="region of interest" description="Disordered" evidence="1">
    <location>
        <begin position="173"/>
        <end position="203"/>
    </location>
</feature>
<evidence type="ECO:0000256" key="2">
    <source>
        <dbReference type="SAM" id="Phobius"/>
    </source>
</evidence>
<evidence type="ECO:0000313" key="4">
    <source>
        <dbReference type="Proteomes" id="UP001153328"/>
    </source>
</evidence>
<reference evidence="3" key="1">
    <citation type="submission" date="2021-06" db="EMBL/GenBank/DDBJ databases">
        <authorList>
            <person name="Arsene-Ploetze F."/>
        </authorList>
    </citation>
    <scope>NUCLEOTIDE SEQUENCE</scope>
    <source>
        <strain evidence="3">SBRY1</strain>
    </source>
</reference>
<feature type="transmembrane region" description="Helical" evidence="2">
    <location>
        <begin position="316"/>
        <end position="339"/>
    </location>
</feature>